<dbReference type="Gene3D" id="3.40.50.720">
    <property type="entry name" value="NAD(P)-binding Rossmann-like Domain"/>
    <property type="match status" value="1"/>
</dbReference>
<name>A0ABU1FIE6_9MICO</name>
<feature type="domain" description="Ketopantoate reductase C-terminal" evidence="6">
    <location>
        <begin position="185"/>
        <end position="324"/>
    </location>
</feature>
<keyword evidence="3 4" id="KW-0560">Oxidoreductase</keyword>
<dbReference type="InterPro" id="IPR013328">
    <property type="entry name" value="6PGD_dom2"/>
</dbReference>
<evidence type="ECO:0000256" key="1">
    <source>
        <dbReference type="ARBA" id="ARBA00007870"/>
    </source>
</evidence>
<comment type="pathway">
    <text evidence="4">Cofactor biosynthesis; (R)-pantothenate biosynthesis; (R)-pantoate from 3-methyl-2-oxobutanoate: step 2/2.</text>
</comment>
<keyword evidence="4" id="KW-0566">Pantothenate biosynthesis</keyword>
<dbReference type="InterPro" id="IPR036291">
    <property type="entry name" value="NAD(P)-bd_dom_sf"/>
</dbReference>
<dbReference type="InterPro" id="IPR051402">
    <property type="entry name" value="KPR-Related"/>
</dbReference>
<comment type="similarity">
    <text evidence="1 4">Belongs to the ketopantoate reductase family.</text>
</comment>
<protein>
    <recommendedName>
        <fullName evidence="4">2-dehydropantoate 2-reductase</fullName>
        <ecNumber evidence="4">1.1.1.169</ecNumber>
    </recommendedName>
    <alternativeName>
        <fullName evidence="4">Ketopantoate reductase</fullName>
    </alternativeName>
</protein>
<proteinExistence type="inferred from homology"/>
<evidence type="ECO:0000259" key="5">
    <source>
        <dbReference type="Pfam" id="PF02558"/>
    </source>
</evidence>
<evidence type="ECO:0000259" key="6">
    <source>
        <dbReference type="Pfam" id="PF08546"/>
    </source>
</evidence>
<dbReference type="EC" id="1.1.1.169" evidence="4"/>
<evidence type="ECO:0000256" key="4">
    <source>
        <dbReference type="RuleBase" id="RU362068"/>
    </source>
</evidence>
<feature type="domain" description="Ketopantoate reductase N-terminal" evidence="5">
    <location>
        <begin position="7"/>
        <end position="155"/>
    </location>
</feature>
<dbReference type="Pfam" id="PF02558">
    <property type="entry name" value="ApbA"/>
    <property type="match status" value="1"/>
</dbReference>
<dbReference type="PANTHER" id="PTHR21708">
    <property type="entry name" value="PROBABLE 2-DEHYDROPANTOATE 2-REDUCTASE"/>
    <property type="match status" value="1"/>
</dbReference>
<dbReference type="RefSeq" id="WP_310520145.1">
    <property type="nucleotide sequence ID" value="NZ_BAABBS010000003.1"/>
</dbReference>
<dbReference type="Pfam" id="PF08546">
    <property type="entry name" value="ApbA_C"/>
    <property type="match status" value="1"/>
</dbReference>
<dbReference type="NCBIfam" id="TIGR00745">
    <property type="entry name" value="apbA_panE"/>
    <property type="match status" value="1"/>
</dbReference>
<organism evidence="7 8">
    <name type="scientific">Agromyces indicus</name>
    <dbReference type="NCBI Taxonomy" id="758919"/>
    <lineage>
        <taxon>Bacteria</taxon>
        <taxon>Bacillati</taxon>
        <taxon>Actinomycetota</taxon>
        <taxon>Actinomycetes</taxon>
        <taxon>Micrococcales</taxon>
        <taxon>Microbacteriaceae</taxon>
        <taxon>Agromyces</taxon>
    </lineage>
</organism>
<accession>A0ABU1FIE6</accession>
<dbReference type="Proteomes" id="UP001260072">
    <property type="component" value="Unassembled WGS sequence"/>
</dbReference>
<comment type="function">
    <text evidence="4">Catalyzes the NADPH-dependent reduction of ketopantoate into pantoic acid.</text>
</comment>
<comment type="caution">
    <text evidence="7">The sequence shown here is derived from an EMBL/GenBank/DDBJ whole genome shotgun (WGS) entry which is preliminary data.</text>
</comment>
<keyword evidence="8" id="KW-1185">Reference proteome</keyword>
<gene>
    <name evidence="7" type="ORF">RH861_05590</name>
</gene>
<dbReference type="EMBL" id="JAVKGS010000001">
    <property type="protein sequence ID" value="MDR5691535.1"/>
    <property type="molecule type" value="Genomic_DNA"/>
</dbReference>
<comment type="catalytic activity">
    <reaction evidence="4">
        <text>(R)-pantoate + NADP(+) = 2-dehydropantoate + NADPH + H(+)</text>
        <dbReference type="Rhea" id="RHEA:16233"/>
        <dbReference type="ChEBI" id="CHEBI:11561"/>
        <dbReference type="ChEBI" id="CHEBI:15378"/>
        <dbReference type="ChEBI" id="CHEBI:15980"/>
        <dbReference type="ChEBI" id="CHEBI:57783"/>
        <dbReference type="ChEBI" id="CHEBI:58349"/>
        <dbReference type="EC" id="1.1.1.169"/>
    </reaction>
</comment>
<reference evidence="8" key="1">
    <citation type="submission" date="2023-07" db="EMBL/GenBank/DDBJ databases">
        <title>Description of three actinobacteria isolated from air of manufacturing shop in a pharmaceutical factory.</title>
        <authorList>
            <person name="Zhang D.-F."/>
        </authorList>
    </citation>
    <scope>NUCLEOTIDE SEQUENCE [LARGE SCALE GENOMIC DNA]</scope>
    <source>
        <strain evidence="8">CCTCC AB 2011122</strain>
    </source>
</reference>
<dbReference type="Gene3D" id="1.10.1040.10">
    <property type="entry name" value="N-(1-d-carboxylethyl)-l-norvaline Dehydrogenase, domain 2"/>
    <property type="match status" value="1"/>
</dbReference>
<dbReference type="GO" id="GO:0008677">
    <property type="term" value="F:2-dehydropantoate 2-reductase activity"/>
    <property type="evidence" value="ECO:0007669"/>
    <property type="project" value="UniProtKB-EC"/>
</dbReference>
<dbReference type="InterPro" id="IPR013332">
    <property type="entry name" value="KPR_N"/>
</dbReference>
<keyword evidence="2 4" id="KW-0521">NADP</keyword>
<dbReference type="SUPFAM" id="SSF48179">
    <property type="entry name" value="6-phosphogluconate dehydrogenase C-terminal domain-like"/>
    <property type="match status" value="1"/>
</dbReference>
<evidence type="ECO:0000313" key="7">
    <source>
        <dbReference type="EMBL" id="MDR5691535.1"/>
    </source>
</evidence>
<dbReference type="InterPro" id="IPR013752">
    <property type="entry name" value="KPA_reductase"/>
</dbReference>
<dbReference type="InterPro" id="IPR003710">
    <property type="entry name" value="ApbA"/>
</dbReference>
<dbReference type="SUPFAM" id="SSF51735">
    <property type="entry name" value="NAD(P)-binding Rossmann-fold domains"/>
    <property type="match status" value="1"/>
</dbReference>
<dbReference type="PANTHER" id="PTHR21708:SF26">
    <property type="entry name" value="2-DEHYDROPANTOATE 2-REDUCTASE"/>
    <property type="match status" value="1"/>
</dbReference>
<dbReference type="InterPro" id="IPR008927">
    <property type="entry name" value="6-PGluconate_DH-like_C_sf"/>
</dbReference>
<sequence length="345" mass="37138">MAGAPRIAVLGAGANGAGVGADLVRAGHDVTFIEQWPAHVAAMRERGIRVEMPDGAELTPVRVHHLCEVAELREPFDLVFLVVKAYDTRWACELIRPLLAEDGLVVGLQNGMTVDDVAEIVGAHRTLGAVIEIAANLFVPGVVERQNTREETWFAVGGIHPGVDARAEEVVAVLRAAGRAEVSADIRSSKWMKLVVNAAELVPSAILDLPLDEAVRVPGMRDFMVRTGREAVRTSLAAGARLMPIFGMTDGDLAGPDGYADRLLEIVLDVYTLPSTLTTVLQDWRKGRRAEVEELNGHVVREAERTGVAAPCNARVVALARDIEAGRRTPGMHNLADLLEWAVVA</sequence>
<evidence type="ECO:0000313" key="8">
    <source>
        <dbReference type="Proteomes" id="UP001260072"/>
    </source>
</evidence>
<evidence type="ECO:0000256" key="2">
    <source>
        <dbReference type="ARBA" id="ARBA00022857"/>
    </source>
</evidence>
<evidence type="ECO:0000256" key="3">
    <source>
        <dbReference type="ARBA" id="ARBA00023002"/>
    </source>
</evidence>